<sequence>MNANDVIESYVTDVAVQLPRKQRNDVAFELRALLNEELQERAGDAGREPDAEMAIRMLREHGRPADVAARYQPTLTIIDPADGHAFARATLLGLAVIWGVGLFLRLQQPIGTAGEFWTALGQWWGATVVFSLWWPGMLLLGFASSAWLRRRWPQTGEWKPRAGDRIAGSRASLVLAIVGILCGLYILVQPTWLLDVVWRGHAAPVAYQALTYTDTFLHRQAPWLLLLLLLNVPMFLVVIVQGRWTPRMRRIETVGTLLLCAVMTWAVLDGPIFMTKPSDEMTKFFLVLITGVSLATVAIREYRAVRPNPKGEVHAGR</sequence>
<evidence type="ECO:0000313" key="2">
    <source>
        <dbReference type="EMBL" id="BCT93941.1"/>
    </source>
</evidence>
<keyword evidence="1" id="KW-1133">Transmembrane helix</keyword>
<protein>
    <submittedName>
        <fullName evidence="2">Uncharacterized protein</fullName>
    </submittedName>
</protein>
<feature type="transmembrane region" description="Helical" evidence="1">
    <location>
        <begin position="254"/>
        <end position="275"/>
    </location>
</feature>
<organism evidence="2 3">
    <name type="scientific">Noviluteimonas caseinilytica</name>
    <dbReference type="NCBI Taxonomy" id="2675101"/>
    <lineage>
        <taxon>Bacteria</taxon>
        <taxon>Pseudomonadati</taxon>
        <taxon>Pseudomonadota</taxon>
        <taxon>Gammaproteobacteria</taxon>
        <taxon>Lysobacterales</taxon>
        <taxon>Lysobacteraceae</taxon>
        <taxon>Noviluteimonas</taxon>
    </lineage>
</organism>
<feature type="transmembrane region" description="Helical" evidence="1">
    <location>
        <begin position="169"/>
        <end position="188"/>
    </location>
</feature>
<dbReference type="EMBL" id="AP024545">
    <property type="protein sequence ID" value="BCT93941.1"/>
    <property type="molecule type" value="Genomic_DNA"/>
</dbReference>
<keyword evidence="1" id="KW-0472">Membrane</keyword>
<reference evidence="2 3" key="1">
    <citation type="submission" date="2021-03" db="EMBL/GenBank/DDBJ databases">
        <title>Complete Genome Sequences of Two Lysobacter Strains Isolated from Sea Water (Lysobacter caseinilyticus) and Soil (Lysobacter helvus) in South Korea.</title>
        <authorList>
            <person name="Watanabe Y."/>
            <person name="Arakawa K."/>
        </authorList>
    </citation>
    <scope>NUCLEOTIDE SEQUENCE [LARGE SCALE GENOMIC DNA]</scope>
    <source>
        <strain evidence="2 3">KVB24</strain>
    </source>
</reference>
<proteinExistence type="predicted"/>
<evidence type="ECO:0000313" key="3">
    <source>
        <dbReference type="Proteomes" id="UP000681317"/>
    </source>
</evidence>
<keyword evidence="1" id="KW-0812">Transmembrane</keyword>
<feature type="transmembrane region" description="Helical" evidence="1">
    <location>
        <begin position="223"/>
        <end position="242"/>
    </location>
</feature>
<name>A0ABM7Q985_9GAMM</name>
<dbReference type="Proteomes" id="UP000681317">
    <property type="component" value="Chromosome"/>
</dbReference>
<feature type="transmembrane region" description="Helical" evidence="1">
    <location>
        <begin position="124"/>
        <end position="148"/>
    </location>
</feature>
<gene>
    <name evidence="2" type="ORF">LYSCAS_29650</name>
</gene>
<feature type="transmembrane region" description="Helical" evidence="1">
    <location>
        <begin position="85"/>
        <end position="104"/>
    </location>
</feature>
<evidence type="ECO:0000256" key="1">
    <source>
        <dbReference type="SAM" id="Phobius"/>
    </source>
</evidence>
<feature type="transmembrane region" description="Helical" evidence="1">
    <location>
        <begin position="281"/>
        <end position="299"/>
    </location>
</feature>
<accession>A0ABM7Q985</accession>
<dbReference type="RefSeq" id="WP_213434845.1">
    <property type="nucleotide sequence ID" value="NZ_AP024545.1"/>
</dbReference>
<keyword evidence="3" id="KW-1185">Reference proteome</keyword>